<name>A0ABM6YN08_9BACT</name>
<keyword evidence="5" id="KW-0677">Repeat</keyword>
<gene>
    <name evidence="8" type="primary">cysE</name>
    <name evidence="8" type="ORF">AELL_1107</name>
</gene>
<comment type="similarity">
    <text evidence="1">Belongs to the transferase hexapeptide repeat family.</text>
</comment>
<dbReference type="Proteomes" id="UP000262582">
    <property type="component" value="Chromosome"/>
</dbReference>
<evidence type="ECO:0000313" key="9">
    <source>
        <dbReference type="Proteomes" id="UP000262582"/>
    </source>
</evidence>
<sequence length="261" mass="28773">MKIVILKLYGVIMTNDETNNKEIISLWQQIKEDFSVPKLNDPALDSNVELFFNYPGVWAIVNHRIANRLYNSGWKRLARALVGIGSIFTKTDIHPAATIGRRVFIDHAIGVVIGATAIVEDDVLIYQGVTLGGVSLNKGKRHPTIKSNVVIGSGAKVLGNITIGQNSKIGANSVVVCDVPENSTAVGVPAKIIKRDNKNCKLAHGDLPDINKEMFKYLLERIHVLEVALKEEDGIDVSEKDEKLESDYNNFIEAMNSIKKN</sequence>
<protein>
    <recommendedName>
        <fullName evidence="2">serine O-acetyltransferase</fullName>
        <ecNumber evidence="2">2.3.1.30</ecNumber>
    </recommendedName>
</protein>
<keyword evidence="4 8" id="KW-0808">Transferase</keyword>
<dbReference type="InterPro" id="IPR005881">
    <property type="entry name" value="Ser_O-AcTrfase"/>
</dbReference>
<comment type="catalytic activity">
    <reaction evidence="7">
        <text>L-serine + acetyl-CoA = O-acetyl-L-serine + CoA</text>
        <dbReference type="Rhea" id="RHEA:24560"/>
        <dbReference type="ChEBI" id="CHEBI:33384"/>
        <dbReference type="ChEBI" id="CHEBI:57287"/>
        <dbReference type="ChEBI" id="CHEBI:57288"/>
        <dbReference type="ChEBI" id="CHEBI:58340"/>
        <dbReference type="EC" id="2.3.1.30"/>
    </reaction>
</comment>
<evidence type="ECO:0000313" key="8">
    <source>
        <dbReference type="EMBL" id="AXX94777.1"/>
    </source>
</evidence>
<keyword evidence="6 8" id="KW-0012">Acyltransferase</keyword>
<evidence type="ECO:0000256" key="3">
    <source>
        <dbReference type="ARBA" id="ARBA00022605"/>
    </source>
</evidence>
<dbReference type="InterPro" id="IPR001451">
    <property type="entry name" value="Hexapep"/>
</dbReference>
<dbReference type="GO" id="GO:0009001">
    <property type="term" value="F:serine O-acetyltransferase activity"/>
    <property type="evidence" value="ECO:0007669"/>
    <property type="project" value="UniProtKB-EC"/>
</dbReference>
<organism evidence="8 9">
    <name type="scientific">Arcobacter ellisii</name>
    <dbReference type="NCBI Taxonomy" id="913109"/>
    <lineage>
        <taxon>Bacteria</taxon>
        <taxon>Pseudomonadati</taxon>
        <taxon>Campylobacterota</taxon>
        <taxon>Epsilonproteobacteria</taxon>
        <taxon>Campylobacterales</taxon>
        <taxon>Arcobacteraceae</taxon>
        <taxon>Arcobacter</taxon>
    </lineage>
</organism>
<dbReference type="InterPro" id="IPR053376">
    <property type="entry name" value="Serine_acetyltransferase"/>
</dbReference>
<dbReference type="Gene3D" id="2.160.10.10">
    <property type="entry name" value="Hexapeptide repeat proteins"/>
    <property type="match status" value="1"/>
</dbReference>
<dbReference type="EMBL" id="CP032097">
    <property type="protein sequence ID" value="AXX94777.1"/>
    <property type="molecule type" value="Genomic_DNA"/>
</dbReference>
<evidence type="ECO:0000256" key="2">
    <source>
        <dbReference type="ARBA" id="ARBA00013266"/>
    </source>
</evidence>
<dbReference type="SUPFAM" id="SSF51161">
    <property type="entry name" value="Trimeric LpxA-like enzymes"/>
    <property type="match status" value="1"/>
</dbReference>
<dbReference type="EC" id="2.3.1.30" evidence="2"/>
<evidence type="ECO:0000256" key="5">
    <source>
        <dbReference type="ARBA" id="ARBA00022737"/>
    </source>
</evidence>
<evidence type="ECO:0000256" key="7">
    <source>
        <dbReference type="ARBA" id="ARBA00049486"/>
    </source>
</evidence>
<dbReference type="Gene3D" id="1.10.3130.10">
    <property type="entry name" value="serine acetyltransferase, domain 1"/>
    <property type="match status" value="1"/>
</dbReference>
<dbReference type="InterPro" id="IPR045304">
    <property type="entry name" value="LbH_SAT"/>
</dbReference>
<dbReference type="InterPro" id="IPR011004">
    <property type="entry name" value="Trimer_LpxA-like_sf"/>
</dbReference>
<keyword evidence="3" id="KW-0028">Amino-acid biosynthesis</keyword>
<dbReference type="PROSITE" id="PS00101">
    <property type="entry name" value="HEXAPEP_TRANSFERASES"/>
    <property type="match status" value="1"/>
</dbReference>
<proteinExistence type="inferred from homology"/>
<dbReference type="NCBIfam" id="TIGR01172">
    <property type="entry name" value="cysE"/>
    <property type="match status" value="1"/>
</dbReference>
<keyword evidence="9" id="KW-1185">Reference proteome</keyword>
<reference evidence="8 9" key="1">
    <citation type="submission" date="2018-08" db="EMBL/GenBank/DDBJ databases">
        <title>Complete genome of the Arcobacter ellisii type strain LMG 26155.</title>
        <authorList>
            <person name="Miller W.G."/>
            <person name="Yee E."/>
            <person name="Bono J.L."/>
        </authorList>
    </citation>
    <scope>NUCLEOTIDE SEQUENCE [LARGE SCALE GENOMIC DNA]</scope>
    <source>
        <strain evidence="8 9">LMG 26155</strain>
    </source>
</reference>
<dbReference type="NCBIfam" id="NF041874">
    <property type="entry name" value="EPS_EpsC"/>
    <property type="match status" value="1"/>
</dbReference>
<dbReference type="InterPro" id="IPR042122">
    <property type="entry name" value="Ser_AcTrfase_N_sf"/>
</dbReference>
<evidence type="ECO:0000256" key="1">
    <source>
        <dbReference type="ARBA" id="ARBA00007274"/>
    </source>
</evidence>
<evidence type="ECO:0000256" key="4">
    <source>
        <dbReference type="ARBA" id="ARBA00022679"/>
    </source>
</evidence>
<dbReference type="CDD" id="cd03354">
    <property type="entry name" value="LbH_SAT"/>
    <property type="match status" value="1"/>
</dbReference>
<dbReference type="Pfam" id="PF00132">
    <property type="entry name" value="Hexapep"/>
    <property type="match status" value="1"/>
</dbReference>
<dbReference type="InterPro" id="IPR018357">
    <property type="entry name" value="Hexapep_transf_CS"/>
</dbReference>
<accession>A0ABM6YN08</accession>
<dbReference type="PANTHER" id="PTHR42811">
    <property type="entry name" value="SERINE ACETYLTRANSFERASE"/>
    <property type="match status" value="1"/>
</dbReference>
<evidence type="ECO:0000256" key="6">
    <source>
        <dbReference type="ARBA" id="ARBA00023315"/>
    </source>
</evidence>